<evidence type="ECO:0000256" key="9">
    <source>
        <dbReference type="ARBA" id="ARBA00023170"/>
    </source>
</evidence>
<evidence type="ECO:0000256" key="4">
    <source>
        <dbReference type="ARBA" id="ARBA00022452"/>
    </source>
</evidence>
<dbReference type="Proteomes" id="UP001156601">
    <property type="component" value="Unassembled WGS sequence"/>
</dbReference>
<feature type="domain" description="TonB-dependent receptor-like beta-barrel" evidence="12">
    <location>
        <begin position="163"/>
        <end position="652"/>
    </location>
</feature>
<dbReference type="EMBL" id="BSOT01000007">
    <property type="protein sequence ID" value="GLR72104.1"/>
    <property type="molecule type" value="Genomic_DNA"/>
</dbReference>
<gene>
    <name evidence="13" type="ORF">GCM10007852_30120</name>
</gene>
<keyword evidence="5" id="KW-0812">Transmembrane</keyword>
<dbReference type="InterPro" id="IPR039426">
    <property type="entry name" value="TonB-dep_rcpt-like"/>
</dbReference>
<keyword evidence="4" id="KW-1134">Transmembrane beta strand</keyword>
<feature type="chain" id="PRO_5041242329" evidence="11">
    <location>
        <begin position="25"/>
        <end position="697"/>
    </location>
</feature>
<dbReference type="PANTHER" id="PTHR30069:SF29">
    <property type="entry name" value="HEMOGLOBIN AND HEMOGLOBIN-HAPTOGLOBIN-BINDING PROTEIN 1-RELATED"/>
    <property type="match status" value="1"/>
</dbReference>
<dbReference type="GO" id="GO:0009279">
    <property type="term" value="C:cell outer membrane"/>
    <property type="evidence" value="ECO:0007669"/>
    <property type="project" value="UniProtKB-SubCell"/>
</dbReference>
<accession>A0AA37T1P7</accession>
<comment type="caution">
    <text evidence="13">The sequence shown here is derived from an EMBL/GenBank/DDBJ whole genome shotgun (WGS) entry which is preliminary data.</text>
</comment>
<evidence type="ECO:0000259" key="12">
    <source>
        <dbReference type="Pfam" id="PF00593"/>
    </source>
</evidence>
<reference evidence="13" key="1">
    <citation type="journal article" date="2014" name="Int. J. Syst. Evol. Microbiol.">
        <title>Complete genome sequence of Corynebacterium casei LMG S-19264T (=DSM 44701T), isolated from a smear-ripened cheese.</title>
        <authorList>
            <consortium name="US DOE Joint Genome Institute (JGI-PGF)"/>
            <person name="Walter F."/>
            <person name="Albersmeier A."/>
            <person name="Kalinowski J."/>
            <person name="Ruckert C."/>
        </authorList>
    </citation>
    <scope>NUCLEOTIDE SEQUENCE</scope>
    <source>
        <strain evidence="13">NBRC 110023</strain>
    </source>
</reference>
<dbReference type="Gene3D" id="2.40.170.20">
    <property type="entry name" value="TonB-dependent receptor, beta-barrel domain"/>
    <property type="match status" value="1"/>
</dbReference>
<evidence type="ECO:0000256" key="3">
    <source>
        <dbReference type="ARBA" id="ARBA00022448"/>
    </source>
</evidence>
<keyword evidence="3" id="KW-0813">Transport</keyword>
<evidence type="ECO:0000256" key="8">
    <source>
        <dbReference type="ARBA" id="ARBA00023136"/>
    </source>
</evidence>
<comment type="similarity">
    <text evidence="2">Belongs to the TonB-dependent receptor family. Hemoglobin/haptoglobin binding protein subfamily.</text>
</comment>
<sequence length="697" mass="80601">MTKHKTAHLALLASLLFTAGSACCENLRTSNVDRYDSTYFMALEPQTLYDVLTLIPAANSVLIDMANTADNRGFGSDGDQILINNKRVSGKDNSIEKELNNTLAQDIEYVELIRGTRSDLDVQSRGLVINVILKKHVDASIRWTFGGITTKSLATKPFGSIIYNNGNDGLKYRIGYERYVNPTEFTITDEYWNLDNQQIFAATRKRKNWFTRDSVSAKLEYEYSTRTHLQLNTLFEKYRVDSSYLSESENVIENSFNTTDLVYDWSKENWEVSGDITYDIDNDNHLKLLFISNRSDADDKIWQLNVLEHGQTTIDYRLPRLFVANETVLRGNWKHISNSKHSVDSGIEVAINKLDENVQFEALSGDVYHSTEETNIEEQRYEIFISHNVAISEFLNVQSSLVYENSALKVATQFQLQTDELLTSNDASSRSFAYLKPRLNLRYDLDAQHQLRFNYQRTVSQLNLDDFVPQFNRDEARLEETNPDLKPEMRDEFSMSWQAQWQATKNSITLSPYYHKITDLITEIPLINYSGDGNVDEAKEYGLKLNGHLSLDMLGIEDTIVTASYTIKTSDVLDPFTNEHTKFNGFSNHDWRLKINQNELIQDLSFTLTLAKRSPYTAARYDYKQTLTSNMTVNGFIDYQINKQLKLRLQGDYLLNREYQYERERFNGLSSASAFLRDEQRRYHWESRFSITLSGQF</sequence>
<feature type="signal peptide" evidence="11">
    <location>
        <begin position="1"/>
        <end position="24"/>
    </location>
</feature>
<reference evidence="13" key="2">
    <citation type="submission" date="2023-01" db="EMBL/GenBank/DDBJ databases">
        <title>Draft genome sequence of Agaribacter marinus strain NBRC 110023.</title>
        <authorList>
            <person name="Sun Q."/>
            <person name="Mori K."/>
        </authorList>
    </citation>
    <scope>NUCLEOTIDE SEQUENCE</scope>
    <source>
        <strain evidence="13">NBRC 110023</strain>
    </source>
</reference>
<keyword evidence="6 11" id="KW-0732">Signal</keyword>
<dbReference type="InterPro" id="IPR000531">
    <property type="entry name" value="Beta-barrel_TonB"/>
</dbReference>
<keyword evidence="8" id="KW-0472">Membrane</keyword>
<keyword evidence="14" id="KW-1185">Reference proteome</keyword>
<evidence type="ECO:0000256" key="1">
    <source>
        <dbReference type="ARBA" id="ARBA00004571"/>
    </source>
</evidence>
<evidence type="ECO:0000256" key="6">
    <source>
        <dbReference type="ARBA" id="ARBA00022729"/>
    </source>
</evidence>
<dbReference type="RefSeq" id="WP_284218465.1">
    <property type="nucleotide sequence ID" value="NZ_BSOT01000007.1"/>
</dbReference>
<evidence type="ECO:0000256" key="11">
    <source>
        <dbReference type="SAM" id="SignalP"/>
    </source>
</evidence>
<evidence type="ECO:0000256" key="5">
    <source>
        <dbReference type="ARBA" id="ARBA00022692"/>
    </source>
</evidence>
<evidence type="ECO:0000313" key="14">
    <source>
        <dbReference type="Proteomes" id="UP001156601"/>
    </source>
</evidence>
<evidence type="ECO:0000256" key="10">
    <source>
        <dbReference type="ARBA" id="ARBA00023237"/>
    </source>
</evidence>
<dbReference type="GO" id="GO:0044718">
    <property type="term" value="P:siderophore transmembrane transport"/>
    <property type="evidence" value="ECO:0007669"/>
    <property type="project" value="TreeGrafter"/>
</dbReference>
<evidence type="ECO:0000256" key="7">
    <source>
        <dbReference type="ARBA" id="ARBA00023077"/>
    </source>
</evidence>
<dbReference type="Pfam" id="PF00593">
    <property type="entry name" value="TonB_dep_Rec_b-barrel"/>
    <property type="match status" value="1"/>
</dbReference>
<dbReference type="SUPFAM" id="SSF56935">
    <property type="entry name" value="Porins"/>
    <property type="match status" value="1"/>
</dbReference>
<keyword evidence="10" id="KW-0998">Cell outer membrane</keyword>
<evidence type="ECO:0000256" key="2">
    <source>
        <dbReference type="ARBA" id="ARBA00008143"/>
    </source>
</evidence>
<dbReference type="AlphaFoldDB" id="A0AA37T1P7"/>
<keyword evidence="7" id="KW-0798">TonB box</keyword>
<name>A0AA37T1P7_9ALTE</name>
<organism evidence="13 14">
    <name type="scientific">Agaribacter marinus</name>
    <dbReference type="NCBI Taxonomy" id="1431249"/>
    <lineage>
        <taxon>Bacteria</taxon>
        <taxon>Pseudomonadati</taxon>
        <taxon>Pseudomonadota</taxon>
        <taxon>Gammaproteobacteria</taxon>
        <taxon>Alteromonadales</taxon>
        <taxon>Alteromonadaceae</taxon>
        <taxon>Agaribacter</taxon>
    </lineage>
</organism>
<dbReference type="PROSITE" id="PS51257">
    <property type="entry name" value="PROKAR_LIPOPROTEIN"/>
    <property type="match status" value="1"/>
</dbReference>
<dbReference type="PANTHER" id="PTHR30069">
    <property type="entry name" value="TONB-DEPENDENT OUTER MEMBRANE RECEPTOR"/>
    <property type="match status" value="1"/>
</dbReference>
<dbReference type="GO" id="GO:0015344">
    <property type="term" value="F:siderophore uptake transmembrane transporter activity"/>
    <property type="evidence" value="ECO:0007669"/>
    <property type="project" value="TreeGrafter"/>
</dbReference>
<protein>
    <submittedName>
        <fullName evidence="13">TonB-dependent receptor</fullName>
    </submittedName>
</protein>
<comment type="subcellular location">
    <subcellularLocation>
        <location evidence="1">Cell outer membrane</location>
        <topology evidence="1">Multi-pass membrane protein</topology>
    </subcellularLocation>
</comment>
<proteinExistence type="inferred from homology"/>
<keyword evidence="9 13" id="KW-0675">Receptor</keyword>
<dbReference type="InterPro" id="IPR036942">
    <property type="entry name" value="Beta-barrel_TonB_sf"/>
</dbReference>
<evidence type="ECO:0000313" key="13">
    <source>
        <dbReference type="EMBL" id="GLR72104.1"/>
    </source>
</evidence>